<reference evidence="1" key="1">
    <citation type="journal article" date="2014" name="Nat. Commun.">
        <title>The tobacco genome sequence and its comparison with those of tomato and potato.</title>
        <authorList>
            <person name="Sierro N."/>
            <person name="Battey J.N."/>
            <person name="Ouadi S."/>
            <person name="Bakaher N."/>
            <person name="Bovet L."/>
            <person name="Willig A."/>
            <person name="Goepfert S."/>
            <person name="Peitsch M.C."/>
            <person name="Ivanov N.V."/>
        </authorList>
    </citation>
    <scope>NUCLEOTIDE SEQUENCE [LARGE SCALE GENOMIC DNA]</scope>
</reference>
<organism evidence="1 2">
    <name type="scientific">Nicotiana tabacum</name>
    <name type="common">Common tobacco</name>
    <dbReference type="NCBI Taxonomy" id="4097"/>
    <lineage>
        <taxon>Eukaryota</taxon>
        <taxon>Viridiplantae</taxon>
        <taxon>Streptophyta</taxon>
        <taxon>Embryophyta</taxon>
        <taxon>Tracheophyta</taxon>
        <taxon>Spermatophyta</taxon>
        <taxon>Magnoliopsida</taxon>
        <taxon>eudicotyledons</taxon>
        <taxon>Gunneridae</taxon>
        <taxon>Pentapetalae</taxon>
        <taxon>asterids</taxon>
        <taxon>lamiids</taxon>
        <taxon>Solanales</taxon>
        <taxon>Solanaceae</taxon>
        <taxon>Nicotianoideae</taxon>
        <taxon>Nicotianeae</taxon>
        <taxon>Nicotiana</taxon>
    </lineage>
</organism>
<sequence length="145" mass="16603">MAVDLDMEELLIMGDSDLVIWQTQGECETRDIKLIPYRQHVEDLSKRFKFIEFRHIPRFHNELASALTTLASMLPYPGNVHIDPLEIQIRERHVYCNTIEIEPDGHPCLPGAIVPTKNGPCLQQESVAQEIRSEATRFETYSPAS</sequence>
<reference evidence="2" key="2">
    <citation type="submission" date="2025-08" db="UniProtKB">
        <authorList>
            <consortium name="RefSeq"/>
        </authorList>
    </citation>
    <scope>IDENTIFICATION</scope>
    <source>
        <tissue evidence="2">Leaf</tissue>
    </source>
</reference>
<evidence type="ECO:0000313" key="2">
    <source>
        <dbReference type="RefSeq" id="XP_075098947.1"/>
    </source>
</evidence>
<proteinExistence type="predicted"/>
<dbReference type="Proteomes" id="UP000790787">
    <property type="component" value="Chromosome 22"/>
</dbReference>
<name>A0AC58TNZ4_TOBAC</name>
<protein>
    <submittedName>
        <fullName evidence="2">Uncharacterized protein LOC142175846</fullName>
    </submittedName>
</protein>
<gene>
    <name evidence="2" type="primary">LOC142175846</name>
</gene>
<evidence type="ECO:0000313" key="1">
    <source>
        <dbReference type="Proteomes" id="UP000790787"/>
    </source>
</evidence>
<keyword evidence="1" id="KW-1185">Reference proteome</keyword>
<dbReference type="RefSeq" id="XP_075098947.1">
    <property type="nucleotide sequence ID" value="XM_075242846.1"/>
</dbReference>
<accession>A0AC58TNZ4</accession>